<keyword evidence="3" id="KW-1185">Reference proteome</keyword>
<dbReference type="Pfam" id="PF01408">
    <property type="entry name" value="GFO_IDH_MocA"/>
    <property type="match status" value="1"/>
</dbReference>
<reference evidence="2 3" key="1">
    <citation type="submission" date="2020-07" db="EMBL/GenBank/DDBJ databases">
        <title>Halosimplex litoreum sp. nov. and Halosimplex rubrum sp. nov., isolated from different salt environments.</title>
        <authorList>
            <person name="Cui H."/>
        </authorList>
    </citation>
    <scope>NUCLEOTIDE SEQUENCE [LARGE SCALE GENOMIC DNA]</scope>
    <source>
        <strain evidence="2 3">R2</strain>
    </source>
</reference>
<dbReference type="Gene3D" id="3.30.360.10">
    <property type="entry name" value="Dihydrodipicolinate Reductase, domain 2"/>
    <property type="match status" value="1"/>
</dbReference>
<accession>A0A7D5T7T5</accession>
<evidence type="ECO:0000313" key="2">
    <source>
        <dbReference type="EMBL" id="QLH84971.1"/>
    </source>
</evidence>
<dbReference type="InterPro" id="IPR000683">
    <property type="entry name" value="Gfo/Idh/MocA-like_OxRdtase_N"/>
</dbReference>
<dbReference type="KEGG" id="hpel:HZS54_10625"/>
<name>A0A7D5T7T5_9EURY</name>
<organism evidence="2 3">
    <name type="scientific">Halosimplex pelagicum</name>
    <dbReference type="NCBI Taxonomy" id="869886"/>
    <lineage>
        <taxon>Archaea</taxon>
        <taxon>Methanobacteriati</taxon>
        <taxon>Methanobacteriota</taxon>
        <taxon>Stenosarchaea group</taxon>
        <taxon>Halobacteria</taxon>
        <taxon>Halobacteriales</taxon>
        <taxon>Haloarculaceae</taxon>
        <taxon>Halosimplex</taxon>
    </lineage>
</organism>
<feature type="domain" description="Gfo/Idh/MocA-like oxidoreductase N-terminal" evidence="1">
    <location>
        <begin position="6"/>
        <end position="146"/>
    </location>
</feature>
<dbReference type="Gene3D" id="3.40.50.720">
    <property type="entry name" value="NAD(P)-binding Rossmann-like Domain"/>
    <property type="match status" value="1"/>
</dbReference>
<dbReference type="Proteomes" id="UP000509346">
    <property type="component" value="Chromosome"/>
</dbReference>
<evidence type="ECO:0000259" key="1">
    <source>
        <dbReference type="Pfam" id="PF01408"/>
    </source>
</evidence>
<dbReference type="EMBL" id="CP058909">
    <property type="protein sequence ID" value="QLH84971.1"/>
    <property type="molecule type" value="Genomic_DNA"/>
</dbReference>
<dbReference type="PANTHER" id="PTHR43708:SF8">
    <property type="entry name" value="OXIDOREDUCTASE"/>
    <property type="match status" value="1"/>
</dbReference>
<protein>
    <submittedName>
        <fullName evidence="2">Gfo/Idh/MocA family oxidoreductase</fullName>
    </submittedName>
</protein>
<dbReference type="GO" id="GO:0000166">
    <property type="term" value="F:nucleotide binding"/>
    <property type="evidence" value="ECO:0007669"/>
    <property type="project" value="InterPro"/>
</dbReference>
<dbReference type="RefSeq" id="WP_179923001.1">
    <property type="nucleotide sequence ID" value="NZ_CP058909.1"/>
</dbReference>
<dbReference type="OrthoDB" id="303309at2157"/>
<dbReference type="AlphaFoldDB" id="A0A7D5T7T5"/>
<dbReference type="PANTHER" id="PTHR43708">
    <property type="entry name" value="CONSERVED EXPRESSED OXIDOREDUCTASE (EUROFUNG)"/>
    <property type="match status" value="1"/>
</dbReference>
<dbReference type="SUPFAM" id="SSF55347">
    <property type="entry name" value="Glyceraldehyde-3-phosphate dehydrogenase-like, C-terminal domain"/>
    <property type="match status" value="1"/>
</dbReference>
<sequence>MTYRAGIIGAGGIAGLGILGMHDADDIGEKKFEASHAGGYHATEEIELVAVADVDEEKMARFGNAWDLSEDQLYIGHEAMLENEDLDVVSVCTPSFLHNQHVVDAAQSAASPDIIWCEKPIASSVSDGEEMIEACDETDTELVVNHSFRFTTKYQRLRQLVQEEDLLGEVHSVATQYRMELLRNSTHLLDTLVYLLDARASSVSGHITGENEAIDSLDATQGVDDAAGGGFVIMDDGTFTTIDCTIPRNDSSMTFQFIGSEGKLYLNNDDGEWRYWRLEDGDHVEADLPGIEGKWTWEQDYEGSFANAACHVERLLNENVENRSSGEEAIRSLEIIVAFYLSEYTGGQIDIPLERPLRDVEITSW</sequence>
<dbReference type="InterPro" id="IPR036291">
    <property type="entry name" value="NAD(P)-bd_dom_sf"/>
</dbReference>
<evidence type="ECO:0000313" key="3">
    <source>
        <dbReference type="Proteomes" id="UP000509346"/>
    </source>
</evidence>
<dbReference type="InterPro" id="IPR051317">
    <property type="entry name" value="Gfo/Idh/MocA_oxidoreduct"/>
</dbReference>
<dbReference type="GeneID" id="56083048"/>
<proteinExistence type="predicted"/>
<dbReference type="SUPFAM" id="SSF51735">
    <property type="entry name" value="NAD(P)-binding Rossmann-fold domains"/>
    <property type="match status" value="1"/>
</dbReference>
<gene>
    <name evidence="2" type="ORF">HZS54_10625</name>
</gene>